<evidence type="ECO:0000259" key="5">
    <source>
        <dbReference type="PROSITE" id="PS50931"/>
    </source>
</evidence>
<dbReference type="Proteomes" id="UP001500218">
    <property type="component" value="Unassembled WGS sequence"/>
</dbReference>
<evidence type="ECO:0000256" key="2">
    <source>
        <dbReference type="ARBA" id="ARBA00023015"/>
    </source>
</evidence>
<feature type="domain" description="HTH lysR-type" evidence="5">
    <location>
        <begin position="3"/>
        <end position="60"/>
    </location>
</feature>
<evidence type="ECO:0000256" key="3">
    <source>
        <dbReference type="ARBA" id="ARBA00023125"/>
    </source>
</evidence>
<name>A0ABN2MEV0_9ACTN</name>
<dbReference type="PANTHER" id="PTHR30126:SF39">
    <property type="entry name" value="HTH-TYPE TRANSCRIPTIONAL REGULATOR CYSL"/>
    <property type="match status" value="1"/>
</dbReference>
<accession>A0ABN2MEV0</accession>
<keyword evidence="4" id="KW-0804">Transcription</keyword>
<organism evidence="6 7">
    <name type="scientific">Luedemannella flava</name>
    <dbReference type="NCBI Taxonomy" id="349316"/>
    <lineage>
        <taxon>Bacteria</taxon>
        <taxon>Bacillati</taxon>
        <taxon>Actinomycetota</taxon>
        <taxon>Actinomycetes</taxon>
        <taxon>Micromonosporales</taxon>
        <taxon>Micromonosporaceae</taxon>
        <taxon>Luedemannella</taxon>
    </lineage>
</organism>
<evidence type="ECO:0000256" key="1">
    <source>
        <dbReference type="ARBA" id="ARBA00009437"/>
    </source>
</evidence>
<dbReference type="Pfam" id="PF00126">
    <property type="entry name" value="HTH_1"/>
    <property type="match status" value="1"/>
</dbReference>
<dbReference type="InterPro" id="IPR036390">
    <property type="entry name" value="WH_DNA-bd_sf"/>
</dbReference>
<dbReference type="InterPro" id="IPR000847">
    <property type="entry name" value="LysR_HTH_N"/>
</dbReference>
<evidence type="ECO:0000313" key="7">
    <source>
        <dbReference type="Proteomes" id="UP001500218"/>
    </source>
</evidence>
<gene>
    <name evidence="6" type="ORF">GCM10009682_50590</name>
</gene>
<keyword evidence="3" id="KW-0238">DNA-binding</keyword>
<comment type="similarity">
    <text evidence="1">Belongs to the LysR transcriptional regulatory family.</text>
</comment>
<dbReference type="CDD" id="cd05466">
    <property type="entry name" value="PBP2_LTTR_substrate"/>
    <property type="match status" value="1"/>
</dbReference>
<protein>
    <submittedName>
        <fullName evidence="6">LysR family transcriptional regulator</fullName>
    </submittedName>
</protein>
<dbReference type="EMBL" id="BAAALT010000209">
    <property type="protein sequence ID" value="GAA1824205.1"/>
    <property type="molecule type" value="Genomic_DNA"/>
</dbReference>
<dbReference type="PRINTS" id="PR00039">
    <property type="entry name" value="HTHLYSR"/>
</dbReference>
<dbReference type="PROSITE" id="PS50931">
    <property type="entry name" value="HTH_LYSR"/>
    <property type="match status" value="1"/>
</dbReference>
<dbReference type="RefSeq" id="WP_344137418.1">
    <property type="nucleotide sequence ID" value="NZ_BAAALT010000209.1"/>
</dbReference>
<comment type="caution">
    <text evidence="6">The sequence shown here is derived from an EMBL/GenBank/DDBJ whole genome shotgun (WGS) entry which is preliminary data.</text>
</comment>
<dbReference type="InterPro" id="IPR005119">
    <property type="entry name" value="LysR_subst-bd"/>
</dbReference>
<evidence type="ECO:0000256" key="4">
    <source>
        <dbReference type="ARBA" id="ARBA00023163"/>
    </source>
</evidence>
<reference evidence="6 7" key="1">
    <citation type="journal article" date="2019" name="Int. J. Syst. Evol. Microbiol.">
        <title>The Global Catalogue of Microorganisms (GCM) 10K type strain sequencing project: providing services to taxonomists for standard genome sequencing and annotation.</title>
        <authorList>
            <consortium name="The Broad Institute Genomics Platform"/>
            <consortium name="The Broad Institute Genome Sequencing Center for Infectious Disease"/>
            <person name="Wu L."/>
            <person name="Ma J."/>
        </authorList>
    </citation>
    <scope>NUCLEOTIDE SEQUENCE [LARGE SCALE GENOMIC DNA]</scope>
    <source>
        <strain evidence="6 7">JCM 13250</strain>
    </source>
</reference>
<dbReference type="SUPFAM" id="SSF53850">
    <property type="entry name" value="Periplasmic binding protein-like II"/>
    <property type="match status" value="1"/>
</dbReference>
<dbReference type="SUPFAM" id="SSF46785">
    <property type="entry name" value="Winged helix' DNA-binding domain"/>
    <property type="match status" value="1"/>
</dbReference>
<dbReference type="Pfam" id="PF03466">
    <property type="entry name" value="LysR_substrate"/>
    <property type="match status" value="1"/>
</dbReference>
<dbReference type="Gene3D" id="3.40.190.10">
    <property type="entry name" value="Periplasmic binding protein-like II"/>
    <property type="match status" value="2"/>
</dbReference>
<proteinExistence type="inferred from homology"/>
<sequence>MKVSLDVLRTFLAVHRAGSITAAADLLGLAQPTVTAQMKALETALARPLFDRRPRGVAPTAAADALARRIADPLDELEAVVLGHGAPASEPETVHLGGPAEFLSDQVLPALADLTDAGVRLRASFGMPDALVADLLAGRLDLAVCSTRPRRAGLVVTPCYDEEFVLVAAGRWARRVAGPDDLADVPLVAYAEEAPILRRYWRTVFGVRLTRVPELVVADLRGVTAAVLAGAGASVLPAYLCAPHGALRALVEPAVPPLNTLYLVHRPAALGRRGVAAVHARILARLGQAQADR</sequence>
<dbReference type="InterPro" id="IPR036388">
    <property type="entry name" value="WH-like_DNA-bd_sf"/>
</dbReference>
<keyword evidence="2" id="KW-0805">Transcription regulation</keyword>
<dbReference type="PANTHER" id="PTHR30126">
    <property type="entry name" value="HTH-TYPE TRANSCRIPTIONAL REGULATOR"/>
    <property type="match status" value="1"/>
</dbReference>
<evidence type="ECO:0000313" key="6">
    <source>
        <dbReference type="EMBL" id="GAA1824205.1"/>
    </source>
</evidence>
<keyword evidence="7" id="KW-1185">Reference proteome</keyword>
<dbReference type="Gene3D" id="1.10.10.10">
    <property type="entry name" value="Winged helix-like DNA-binding domain superfamily/Winged helix DNA-binding domain"/>
    <property type="match status" value="1"/>
</dbReference>